<evidence type="ECO:0000313" key="2">
    <source>
        <dbReference type="Proteomes" id="UP000789901"/>
    </source>
</evidence>
<dbReference type="EMBL" id="CAJVQB010038076">
    <property type="protein sequence ID" value="CAG8825870.1"/>
    <property type="molecule type" value="Genomic_DNA"/>
</dbReference>
<reference evidence="1 2" key="1">
    <citation type="submission" date="2021-06" db="EMBL/GenBank/DDBJ databases">
        <authorList>
            <person name="Kallberg Y."/>
            <person name="Tangrot J."/>
            <person name="Rosling A."/>
        </authorList>
    </citation>
    <scope>NUCLEOTIDE SEQUENCE [LARGE SCALE GENOMIC DNA]</scope>
    <source>
        <strain evidence="1 2">120-4 pot B 10/14</strain>
    </source>
</reference>
<proteinExistence type="predicted"/>
<name>A0ABN7WBG5_GIGMA</name>
<sequence>MKNNTQEWLTSFEEAPTNFYNNNYGNNGVVNTDTVDIYISHFKQLKGRVNPNNVFSASVMIQFFIQELCPEYAMNV</sequence>
<accession>A0ABN7WBG5</accession>
<dbReference type="Proteomes" id="UP000789901">
    <property type="component" value="Unassembled WGS sequence"/>
</dbReference>
<evidence type="ECO:0000313" key="1">
    <source>
        <dbReference type="EMBL" id="CAG8825870.1"/>
    </source>
</evidence>
<organism evidence="1 2">
    <name type="scientific">Gigaspora margarita</name>
    <dbReference type="NCBI Taxonomy" id="4874"/>
    <lineage>
        <taxon>Eukaryota</taxon>
        <taxon>Fungi</taxon>
        <taxon>Fungi incertae sedis</taxon>
        <taxon>Mucoromycota</taxon>
        <taxon>Glomeromycotina</taxon>
        <taxon>Glomeromycetes</taxon>
        <taxon>Diversisporales</taxon>
        <taxon>Gigasporaceae</taxon>
        <taxon>Gigaspora</taxon>
    </lineage>
</organism>
<gene>
    <name evidence="1" type="ORF">GMARGA_LOCUS28958</name>
</gene>
<protein>
    <submittedName>
        <fullName evidence="1">43115_t:CDS:1</fullName>
    </submittedName>
</protein>
<comment type="caution">
    <text evidence="1">The sequence shown here is derived from an EMBL/GenBank/DDBJ whole genome shotgun (WGS) entry which is preliminary data.</text>
</comment>
<keyword evidence="2" id="KW-1185">Reference proteome</keyword>